<proteinExistence type="predicted"/>
<keyword evidence="1" id="KW-1133">Transmembrane helix</keyword>
<sequence>MSPLVVVVLLLIAGLSESAGRILPLVARRSGVSRSHAIRLLLTGAVVEGAVFALWPLTAWTLAELTLSAPVSGVAVPAWTPGLATPLALAAVIAFPLLGPLLHLLLLVGVGTGLATSLAATTGLGWWAAAGCVAVAGAGLAAAVDVVRRLVVRISVAERQELLT</sequence>
<evidence type="ECO:0000313" key="3">
    <source>
        <dbReference type="Proteomes" id="UP000660745"/>
    </source>
</evidence>
<reference evidence="2" key="2">
    <citation type="submission" date="2020-09" db="EMBL/GenBank/DDBJ databases">
        <authorList>
            <person name="Sun Q."/>
            <person name="Zhou Y."/>
        </authorList>
    </citation>
    <scope>NUCLEOTIDE SEQUENCE</scope>
    <source>
        <strain evidence="2">CGMCC 4.7430</strain>
    </source>
</reference>
<evidence type="ECO:0000256" key="1">
    <source>
        <dbReference type="SAM" id="Phobius"/>
    </source>
</evidence>
<accession>A0A918A4P8</accession>
<keyword evidence="3" id="KW-1185">Reference proteome</keyword>
<dbReference type="AlphaFoldDB" id="A0A918A4P8"/>
<evidence type="ECO:0008006" key="4">
    <source>
        <dbReference type="Google" id="ProtNLM"/>
    </source>
</evidence>
<dbReference type="EMBL" id="BMNK01000005">
    <property type="protein sequence ID" value="GGP07492.1"/>
    <property type="molecule type" value="Genomic_DNA"/>
</dbReference>
<comment type="caution">
    <text evidence="2">The sequence shown here is derived from an EMBL/GenBank/DDBJ whole genome shotgun (WGS) entry which is preliminary data.</text>
</comment>
<evidence type="ECO:0000313" key="2">
    <source>
        <dbReference type="EMBL" id="GGP07492.1"/>
    </source>
</evidence>
<dbReference type="RefSeq" id="WP_189139713.1">
    <property type="nucleotide sequence ID" value="NZ_BMNK01000005.1"/>
</dbReference>
<keyword evidence="1" id="KW-0812">Transmembrane</keyword>
<gene>
    <name evidence="2" type="ORF">GCM10012278_35480</name>
</gene>
<feature type="transmembrane region" description="Helical" evidence="1">
    <location>
        <begin position="83"/>
        <end position="106"/>
    </location>
</feature>
<keyword evidence="1" id="KW-0472">Membrane</keyword>
<protein>
    <recommendedName>
        <fullName evidence="4">Integral membrane protein</fullName>
    </recommendedName>
</protein>
<feature type="transmembrane region" description="Helical" evidence="1">
    <location>
        <begin position="36"/>
        <end position="62"/>
    </location>
</feature>
<feature type="transmembrane region" description="Helical" evidence="1">
    <location>
        <begin position="126"/>
        <end position="147"/>
    </location>
</feature>
<dbReference type="Proteomes" id="UP000660745">
    <property type="component" value="Unassembled WGS sequence"/>
</dbReference>
<organism evidence="2 3">
    <name type="scientific">Nonomuraea glycinis</name>
    <dbReference type="NCBI Taxonomy" id="2047744"/>
    <lineage>
        <taxon>Bacteria</taxon>
        <taxon>Bacillati</taxon>
        <taxon>Actinomycetota</taxon>
        <taxon>Actinomycetes</taxon>
        <taxon>Streptosporangiales</taxon>
        <taxon>Streptosporangiaceae</taxon>
        <taxon>Nonomuraea</taxon>
    </lineage>
</organism>
<reference evidence="2" key="1">
    <citation type="journal article" date="2014" name="Int. J. Syst. Evol. Microbiol.">
        <title>Complete genome sequence of Corynebacterium casei LMG S-19264T (=DSM 44701T), isolated from a smear-ripened cheese.</title>
        <authorList>
            <consortium name="US DOE Joint Genome Institute (JGI-PGF)"/>
            <person name="Walter F."/>
            <person name="Albersmeier A."/>
            <person name="Kalinowski J."/>
            <person name="Ruckert C."/>
        </authorList>
    </citation>
    <scope>NUCLEOTIDE SEQUENCE</scope>
    <source>
        <strain evidence="2">CGMCC 4.7430</strain>
    </source>
</reference>
<name>A0A918A4P8_9ACTN</name>